<dbReference type="HAMAP" id="MF_01202">
    <property type="entry name" value="DadA"/>
    <property type="match status" value="1"/>
</dbReference>
<reference evidence="10" key="1">
    <citation type="submission" date="2016-10" db="EMBL/GenBank/DDBJ databases">
        <authorList>
            <person name="Varghese N."/>
            <person name="Submissions S."/>
        </authorList>
    </citation>
    <scope>NUCLEOTIDE SEQUENCE [LARGE SCALE GENOMIC DNA]</scope>
    <source>
        <strain evidence="10">DSM 24213</strain>
    </source>
</reference>
<evidence type="ECO:0000313" key="10">
    <source>
        <dbReference type="Proteomes" id="UP000243629"/>
    </source>
</evidence>
<dbReference type="GO" id="GO:0005886">
    <property type="term" value="C:plasma membrane"/>
    <property type="evidence" value="ECO:0007669"/>
    <property type="project" value="TreeGrafter"/>
</dbReference>
<comment type="similarity">
    <text evidence="2 7">Belongs to the DadA oxidoreductase family.</text>
</comment>
<evidence type="ECO:0000256" key="2">
    <source>
        <dbReference type="ARBA" id="ARBA00009410"/>
    </source>
</evidence>
<comment type="catalytic activity">
    <reaction evidence="6 7">
        <text>a D-alpha-amino acid + A + H2O = a 2-oxocarboxylate + AH2 + NH4(+)</text>
        <dbReference type="Rhea" id="RHEA:18125"/>
        <dbReference type="ChEBI" id="CHEBI:13193"/>
        <dbReference type="ChEBI" id="CHEBI:15377"/>
        <dbReference type="ChEBI" id="CHEBI:17499"/>
        <dbReference type="ChEBI" id="CHEBI:28938"/>
        <dbReference type="ChEBI" id="CHEBI:35179"/>
        <dbReference type="ChEBI" id="CHEBI:59871"/>
    </reaction>
</comment>
<dbReference type="STRING" id="1720063.SAMN05216217_108103"/>
<dbReference type="NCBIfam" id="NF001933">
    <property type="entry name" value="PRK00711.1"/>
    <property type="match status" value="1"/>
</dbReference>
<dbReference type="FunFam" id="3.50.50.60:FF:000020">
    <property type="entry name" value="D-amino acid dehydrogenase"/>
    <property type="match status" value="1"/>
</dbReference>
<dbReference type="Pfam" id="PF01266">
    <property type="entry name" value="DAO"/>
    <property type="match status" value="1"/>
</dbReference>
<dbReference type="SUPFAM" id="SSF54373">
    <property type="entry name" value="FAD-linked reductases, C-terminal domain"/>
    <property type="match status" value="1"/>
</dbReference>
<keyword evidence="10" id="KW-1185">Reference proteome</keyword>
<sequence>MQVMVLGGGVIGITSAWYLAKAGHQVTLIERQAGPALETSHANAGMISPGYSTPWAAPGIPLKAIKWLLSRHAPLAIRPTTDPAQYRWMLQMLGNCNQAHYARNKERLLRLASYSRDCLQQLREDTGIDYEQRQLGTLQLFRSQQQLDAAARDLAVLEDCGIPYELLDVAGCTQVEPGLAASRVSLAGGLRLPRDETGDCYLFTTRLAEQCRALGVEFRYNSRIQSLTEDGQRITGVRVDDRLLQADAVVLALGSYSPQLLAPLGMHLPVYPVKGYSLTLPVANAGMAPQSTVMDESYKVAVTRFAERVRVGGMAELAGFDATLRPARRATLEKVVNELFPLAGDAGQAEFWCGFRPMTPDSTPVVGSTRLRNLFLNTGHGTLGWTMACGSGQLLADLLDGRRPAIRHLDLGISRYARQPATALPKRPLSAH</sequence>
<dbReference type="PANTHER" id="PTHR13847">
    <property type="entry name" value="SARCOSINE DEHYDROGENASE-RELATED"/>
    <property type="match status" value="1"/>
</dbReference>
<dbReference type="SUPFAM" id="SSF51905">
    <property type="entry name" value="FAD/NAD(P)-binding domain"/>
    <property type="match status" value="1"/>
</dbReference>
<comment type="function">
    <text evidence="7">Oxidative deamination of D-amino acids.</text>
</comment>
<protein>
    <recommendedName>
        <fullName evidence="7">D-amino acid dehydrogenase</fullName>
        <ecNumber evidence="7">1.4.99.-</ecNumber>
    </recommendedName>
</protein>
<keyword evidence="3 7" id="KW-0285">Flavoprotein</keyword>
<dbReference type="GO" id="GO:0005737">
    <property type="term" value="C:cytoplasm"/>
    <property type="evidence" value="ECO:0007669"/>
    <property type="project" value="TreeGrafter"/>
</dbReference>
<comment type="cofactor">
    <cofactor evidence="1 7">
        <name>FAD</name>
        <dbReference type="ChEBI" id="CHEBI:57692"/>
    </cofactor>
</comment>
<gene>
    <name evidence="7" type="primary">dadA</name>
    <name evidence="9" type="ORF">SAMN05216217_108103</name>
</gene>
<dbReference type="InterPro" id="IPR023080">
    <property type="entry name" value="DadA"/>
</dbReference>
<dbReference type="AlphaFoldDB" id="A0A1I4S0X6"/>
<organism evidence="9 10">
    <name type="scientific">Halopseudomonas yangmingensis</name>
    <dbReference type="NCBI Taxonomy" id="1720063"/>
    <lineage>
        <taxon>Bacteria</taxon>
        <taxon>Pseudomonadati</taxon>
        <taxon>Pseudomonadota</taxon>
        <taxon>Gammaproteobacteria</taxon>
        <taxon>Pseudomonadales</taxon>
        <taxon>Pseudomonadaceae</taxon>
        <taxon>Halopseudomonas</taxon>
    </lineage>
</organism>
<feature type="binding site" evidence="7">
    <location>
        <begin position="3"/>
        <end position="17"/>
    </location>
    <ligand>
        <name>FAD</name>
        <dbReference type="ChEBI" id="CHEBI:57692"/>
    </ligand>
</feature>
<keyword evidence="5 7" id="KW-0560">Oxidoreductase</keyword>
<dbReference type="Gene3D" id="3.50.50.60">
    <property type="entry name" value="FAD/NAD(P)-binding domain"/>
    <property type="match status" value="2"/>
</dbReference>
<feature type="domain" description="FAD dependent oxidoreductase" evidence="8">
    <location>
        <begin position="3"/>
        <end position="398"/>
    </location>
</feature>
<evidence type="ECO:0000313" key="9">
    <source>
        <dbReference type="EMBL" id="SFM58125.1"/>
    </source>
</evidence>
<dbReference type="Gene3D" id="3.30.9.10">
    <property type="entry name" value="D-Amino Acid Oxidase, subunit A, domain 2"/>
    <property type="match status" value="1"/>
</dbReference>
<dbReference type="Proteomes" id="UP000243629">
    <property type="component" value="Unassembled WGS sequence"/>
</dbReference>
<evidence type="ECO:0000256" key="5">
    <source>
        <dbReference type="ARBA" id="ARBA00023002"/>
    </source>
</evidence>
<dbReference type="GO" id="GO:0008718">
    <property type="term" value="F:D-amino-acid dehydrogenase activity"/>
    <property type="evidence" value="ECO:0007669"/>
    <property type="project" value="UniProtKB-UniRule"/>
</dbReference>
<name>A0A1I4S0X6_9GAMM</name>
<evidence type="ECO:0000259" key="8">
    <source>
        <dbReference type="Pfam" id="PF01266"/>
    </source>
</evidence>
<evidence type="ECO:0000256" key="6">
    <source>
        <dbReference type="ARBA" id="ARBA00047884"/>
    </source>
</evidence>
<evidence type="ECO:0000256" key="3">
    <source>
        <dbReference type="ARBA" id="ARBA00022630"/>
    </source>
</evidence>
<proteinExistence type="inferred from homology"/>
<keyword evidence="4 7" id="KW-0274">FAD</keyword>
<dbReference type="PANTHER" id="PTHR13847:SF280">
    <property type="entry name" value="D-AMINO ACID DEHYDROGENASE"/>
    <property type="match status" value="1"/>
</dbReference>
<evidence type="ECO:0000256" key="1">
    <source>
        <dbReference type="ARBA" id="ARBA00001974"/>
    </source>
</evidence>
<accession>A0A1I4S0X6</accession>
<dbReference type="InterPro" id="IPR036188">
    <property type="entry name" value="FAD/NAD-bd_sf"/>
</dbReference>
<dbReference type="RefSeq" id="WP_093475834.1">
    <property type="nucleotide sequence ID" value="NZ_FOUI01000008.1"/>
</dbReference>
<dbReference type="EMBL" id="FOUI01000008">
    <property type="protein sequence ID" value="SFM58125.1"/>
    <property type="molecule type" value="Genomic_DNA"/>
</dbReference>
<dbReference type="OrthoDB" id="9805337at2"/>
<dbReference type="InterPro" id="IPR006076">
    <property type="entry name" value="FAD-dep_OxRdtase"/>
</dbReference>
<dbReference type="GO" id="GO:0055130">
    <property type="term" value="P:D-alanine catabolic process"/>
    <property type="evidence" value="ECO:0007669"/>
    <property type="project" value="TreeGrafter"/>
</dbReference>
<dbReference type="EC" id="1.4.99.-" evidence="7"/>
<evidence type="ECO:0000256" key="4">
    <source>
        <dbReference type="ARBA" id="ARBA00022827"/>
    </source>
</evidence>
<evidence type="ECO:0000256" key="7">
    <source>
        <dbReference type="HAMAP-Rule" id="MF_01202"/>
    </source>
</evidence>